<dbReference type="Proteomes" id="UP000831304">
    <property type="component" value="Chromosome"/>
</dbReference>
<keyword evidence="5" id="KW-1185">Reference proteome</keyword>
<gene>
    <name evidence="4" type="ORF">MTP13_03380</name>
</gene>
<proteinExistence type="predicted"/>
<organism evidence="4 5">
    <name type="scientific">Agromyces soli</name>
    <dbReference type="NCBI Taxonomy" id="659012"/>
    <lineage>
        <taxon>Bacteria</taxon>
        <taxon>Bacillati</taxon>
        <taxon>Actinomycetota</taxon>
        <taxon>Actinomycetes</taxon>
        <taxon>Micrococcales</taxon>
        <taxon>Microbacteriaceae</taxon>
        <taxon>Agromyces</taxon>
    </lineage>
</organism>
<feature type="transmembrane region" description="Helical" evidence="2">
    <location>
        <begin position="120"/>
        <end position="142"/>
    </location>
</feature>
<reference evidence="4 5" key="1">
    <citation type="submission" date="2022-03" db="EMBL/GenBank/DDBJ databases">
        <title>Agromyces sp. isolated from the gut of P. brevitarsis seulensis larvae.</title>
        <authorList>
            <person name="Won M."/>
            <person name="Kwon S.-W."/>
        </authorList>
    </citation>
    <scope>NUCLEOTIDE SEQUENCE [LARGE SCALE GENOMIC DNA]</scope>
    <source>
        <strain evidence="4 5">KACC 16215</strain>
    </source>
</reference>
<feature type="compositionally biased region" description="Basic and acidic residues" evidence="1">
    <location>
        <begin position="101"/>
        <end position="112"/>
    </location>
</feature>
<keyword evidence="2" id="KW-0472">Membrane</keyword>
<dbReference type="Pfam" id="PF08044">
    <property type="entry name" value="DUF1707"/>
    <property type="match status" value="1"/>
</dbReference>
<sequence>MTDYANPDRPEERLSTAEREAAVDRLSAAQLAGRLTPDEYGERSAAARRAVTRADLVPLFADLPVSEAGPGSATAAAGYGERPYAQQRAAQQQAAQQPDVGSRDSADRDGYDGGRGIRPLGGAVGATIMALVPFAALALFFLSGTYGSYTWSWIWFLLIPVAGIIIYGPGSTRRR</sequence>
<feature type="transmembrane region" description="Helical" evidence="2">
    <location>
        <begin position="148"/>
        <end position="168"/>
    </location>
</feature>
<evidence type="ECO:0000313" key="5">
    <source>
        <dbReference type="Proteomes" id="UP000831304"/>
    </source>
</evidence>
<protein>
    <submittedName>
        <fullName evidence="4">DUF1707 domain-containing protein</fullName>
    </submittedName>
</protein>
<dbReference type="EMBL" id="CP094533">
    <property type="protein sequence ID" value="UOE26837.1"/>
    <property type="molecule type" value="Genomic_DNA"/>
</dbReference>
<feature type="compositionally biased region" description="Low complexity" evidence="1">
    <location>
        <begin position="85"/>
        <end position="97"/>
    </location>
</feature>
<evidence type="ECO:0000256" key="2">
    <source>
        <dbReference type="SAM" id="Phobius"/>
    </source>
</evidence>
<accession>A0ABY4AUJ0</accession>
<feature type="region of interest" description="Disordered" evidence="1">
    <location>
        <begin position="1"/>
        <end position="22"/>
    </location>
</feature>
<name>A0ABY4AUJ0_9MICO</name>
<dbReference type="RefSeq" id="WP_243569647.1">
    <property type="nucleotide sequence ID" value="NZ_BAAARD010000003.1"/>
</dbReference>
<keyword evidence="2" id="KW-0812">Transmembrane</keyword>
<evidence type="ECO:0000313" key="4">
    <source>
        <dbReference type="EMBL" id="UOE26837.1"/>
    </source>
</evidence>
<feature type="region of interest" description="Disordered" evidence="1">
    <location>
        <begin position="65"/>
        <end position="112"/>
    </location>
</feature>
<dbReference type="InterPro" id="IPR012551">
    <property type="entry name" value="DUF1707_SHOCT-like"/>
</dbReference>
<keyword evidence="2" id="KW-1133">Transmembrane helix</keyword>
<evidence type="ECO:0000259" key="3">
    <source>
        <dbReference type="Pfam" id="PF08044"/>
    </source>
</evidence>
<evidence type="ECO:0000256" key="1">
    <source>
        <dbReference type="SAM" id="MobiDB-lite"/>
    </source>
</evidence>
<feature type="domain" description="DUF1707" evidence="3">
    <location>
        <begin position="13"/>
        <end position="64"/>
    </location>
</feature>